<dbReference type="EMBL" id="BNBC01000008">
    <property type="protein sequence ID" value="GHE69399.1"/>
    <property type="molecule type" value="Genomic_DNA"/>
</dbReference>
<name>A0A918ZTC7_9ACTN</name>
<feature type="region of interest" description="Disordered" evidence="1">
    <location>
        <begin position="1"/>
        <end position="24"/>
    </location>
</feature>
<dbReference type="Proteomes" id="UP000641386">
    <property type="component" value="Unassembled WGS sequence"/>
</dbReference>
<organism evidence="2 3">
    <name type="scientific">Streptomyces spiralis</name>
    <dbReference type="NCBI Taxonomy" id="66376"/>
    <lineage>
        <taxon>Bacteria</taxon>
        <taxon>Bacillati</taxon>
        <taxon>Actinomycetota</taxon>
        <taxon>Actinomycetes</taxon>
        <taxon>Kitasatosporales</taxon>
        <taxon>Streptomycetaceae</taxon>
        <taxon>Streptomyces</taxon>
    </lineage>
</organism>
<evidence type="ECO:0000313" key="2">
    <source>
        <dbReference type="EMBL" id="GHE69399.1"/>
    </source>
</evidence>
<reference evidence="2" key="2">
    <citation type="submission" date="2020-09" db="EMBL/GenBank/DDBJ databases">
        <authorList>
            <person name="Sun Q."/>
            <person name="Ohkuma M."/>
        </authorList>
    </citation>
    <scope>NUCLEOTIDE SEQUENCE</scope>
    <source>
        <strain evidence="2">JCM 3302</strain>
    </source>
</reference>
<dbReference type="RefSeq" id="WP_189899394.1">
    <property type="nucleotide sequence ID" value="NZ_BNBC01000008.1"/>
</dbReference>
<evidence type="ECO:0000313" key="3">
    <source>
        <dbReference type="Proteomes" id="UP000641386"/>
    </source>
</evidence>
<comment type="caution">
    <text evidence="2">The sequence shown here is derived from an EMBL/GenBank/DDBJ whole genome shotgun (WGS) entry which is preliminary data.</text>
</comment>
<proteinExistence type="predicted"/>
<gene>
    <name evidence="2" type="ORF">GCM10014715_24090</name>
</gene>
<dbReference type="Gene3D" id="2.30.30.40">
    <property type="entry name" value="SH3 Domains"/>
    <property type="match status" value="1"/>
</dbReference>
<protein>
    <submittedName>
        <fullName evidence="2">Uncharacterized protein</fullName>
    </submittedName>
</protein>
<keyword evidence="3" id="KW-1185">Reference proteome</keyword>
<accession>A0A918ZTC7</accession>
<dbReference type="AlphaFoldDB" id="A0A918ZTC7"/>
<sequence length="132" mass="13658">MTGEYHRPQPDAHHSSTRALTGTVKAQPNVTVRSAANTGSAALGTAATGQRYTVSCYATGATVSGWGGTKSYWDQNSCNGGTGYIADVWLDTGGDVTPQAPACGGQSGGGTPYPNTLARCTDWPMNKYLQVP</sequence>
<reference evidence="2" key="1">
    <citation type="journal article" date="2014" name="Int. J. Syst. Evol. Microbiol.">
        <title>Complete genome sequence of Corynebacterium casei LMG S-19264T (=DSM 44701T), isolated from a smear-ripened cheese.</title>
        <authorList>
            <consortium name="US DOE Joint Genome Institute (JGI-PGF)"/>
            <person name="Walter F."/>
            <person name="Albersmeier A."/>
            <person name="Kalinowski J."/>
            <person name="Ruckert C."/>
        </authorList>
    </citation>
    <scope>NUCLEOTIDE SEQUENCE</scope>
    <source>
        <strain evidence="2">JCM 3302</strain>
    </source>
</reference>
<evidence type="ECO:0000256" key="1">
    <source>
        <dbReference type="SAM" id="MobiDB-lite"/>
    </source>
</evidence>
<feature type="compositionally biased region" description="Basic and acidic residues" evidence="1">
    <location>
        <begin position="1"/>
        <end position="14"/>
    </location>
</feature>